<sequence length="164" mass="19369">MMHIHHKSNQFSNSIKVLLLLLITYISWCNAVSEEEVKEALRLVDEERNNPARYCGRRLNHVMKFVCKREVRGMIGPQYEKKSLDPTKDLDLSVFYNDRVDNYEEDDSNKNRFKGNEFDDLLPFNDLALSRFQARNRQRRGIIDECCRNPCSWSNLVKYCPTMG</sequence>
<evidence type="ECO:0000256" key="4">
    <source>
        <dbReference type="ARBA" id="ARBA00022729"/>
    </source>
</evidence>
<comment type="subcellular location">
    <subcellularLocation>
        <location evidence="6">Secreted</location>
    </subcellularLocation>
</comment>
<dbReference type="InterPro" id="IPR022353">
    <property type="entry name" value="Insulin_CS"/>
</dbReference>
<gene>
    <name evidence="9" type="ORF">CHIRRI_LOCUS809</name>
</gene>
<dbReference type="PANTHER" id="PTHR13647:SF4">
    <property type="entry name" value="INSULIN-LIKE PEPTIDE 1-RELATED"/>
    <property type="match status" value="1"/>
</dbReference>
<dbReference type="AlphaFoldDB" id="A0A9P0IJZ7"/>
<dbReference type="PRINTS" id="PR00276">
    <property type="entry name" value="INSULINFAMLY"/>
</dbReference>
<dbReference type="Pfam" id="PF00049">
    <property type="entry name" value="Insulin"/>
    <property type="match status" value="1"/>
</dbReference>
<evidence type="ECO:0000256" key="5">
    <source>
        <dbReference type="ARBA" id="ARBA00023157"/>
    </source>
</evidence>
<evidence type="ECO:0000256" key="3">
    <source>
        <dbReference type="ARBA" id="ARBA00022685"/>
    </source>
</evidence>
<evidence type="ECO:0000313" key="9">
    <source>
        <dbReference type="EMBL" id="CAH1708651.1"/>
    </source>
</evidence>
<reference evidence="9" key="1">
    <citation type="submission" date="2022-01" db="EMBL/GenBank/DDBJ databases">
        <authorList>
            <person name="King R."/>
        </authorList>
    </citation>
    <scope>NUCLEOTIDE SEQUENCE</scope>
</reference>
<keyword evidence="3" id="KW-0165">Cleavage on pair of basic residues</keyword>
<dbReference type="PANTHER" id="PTHR13647">
    <property type="entry name" value="INSULIN-LIKE PEPTIDE 2-RELATED"/>
    <property type="match status" value="1"/>
</dbReference>
<evidence type="ECO:0000256" key="7">
    <source>
        <dbReference type="SAM" id="SignalP"/>
    </source>
</evidence>
<dbReference type="InterPro" id="IPR022352">
    <property type="entry name" value="Ins/IGF/rlx"/>
</dbReference>
<organism evidence="9 10">
    <name type="scientific">Chironomus riparius</name>
    <dbReference type="NCBI Taxonomy" id="315576"/>
    <lineage>
        <taxon>Eukaryota</taxon>
        <taxon>Metazoa</taxon>
        <taxon>Ecdysozoa</taxon>
        <taxon>Arthropoda</taxon>
        <taxon>Hexapoda</taxon>
        <taxon>Insecta</taxon>
        <taxon>Pterygota</taxon>
        <taxon>Neoptera</taxon>
        <taxon>Endopterygota</taxon>
        <taxon>Diptera</taxon>
        <taxon>Nematocera</taxon>
        <taxon>Chironomoidea</taxon>
        <taxon>Chironomidae</taxon>
        <taxon>Chironominae</taxon>
        <taxon>Chironomus</taxon>
    </lineage>
</organism>
<evidence type="ECO:0000256" key="1">
    <source>
        <dbReference type="ARBA" id="ARBA00009034"/>
    </source>
</evidence>
<dbReference type="Proteomes" id="UP001153620">
    <property type="component" value="Chromosome 1"/>
</dbReference>
<dbReference type="InterPro" id="IPR016179">
    <property type="entry name" value="Insulin-like"/>
</dbReference>
<dbReference type="SMART" id="SM00078">
    <property type="entry name" value="IlGF"/>
    <property type="match status" value="1"/>
</dbReference>
<name>A0A9P0IJZ7_9DIPT</name>
<comment type="similarity">
    <text evidence="1 6">Belongs to the insulin family.</text>
</comment>
<keyword evidence="4 7" id="KW-0732">Signal</keyword>
<feature type="domain" description="Insulin-like" evidence="8">
    <location>
        <begin position="52"/>
        <end position="160"/>
    </location>
</feature>
<dbReference type="GO" id="GO:0005576">
    <property type="term" value="C:extracellular region"/>
    <property type="evidence" value="ECO:0007669"/>
    <property type="project" value="UniProtKB-SubCell"/>
</dbReference>
<evidence type="ECO:0000313" key="10">
    <source>
        <dbReference type="Proteomes" id="UP001153620"/>
    </source>
</evidence>
<dbReference type="SUPFAM" id="SSF56994">
    <property type="entry name" value="Insulin-like"/>
    <property type="match status" value="1"/>
</dbReference>
<dbReference type="CDD" id="cd04366">
    <property type="entry name" value="IlGF_insulin_bombyxin_like"/>
    <property type="match status" value="1"/>
</dbReference>
<dbReference type="GO" id="GO:0005179">
    <property type="term" value="F:hormone activity"/>
    <property type="evidence" value="ECO:0007669"/>
    <property type="project" value="InterPro"/>
</dbReference>
<keyword evidence="6" id="KW-0964">Secreted</keyword>
<evidence type="ECO:0000259" key="8">
    <source>
        <dbReference type="SMART" id="SM00078"/>
    </source>
</evidence>
<dbReference type="EMBL" id="OU895877">
    <property type="protein sequence ID" value="CAH1708651.1"/>
    <property type="molecule type" value="Genomic_DNA"/>
</dbReference>
<dbReference type="Gene3D" id="1.10.100.10">
    <property type="entry name" value="Insulin-like"/>
    <property type="match status" value="1"/>
</dbReference>
<dbReference type="PROSITE" id="PS00262">
    <property type="entry name" value="INSULIN"/>
    <property type="match status" value="1"/>
</dbReference>
<proteinExistence type="inferred from homology"/>
<feature type="chain" id="PRO_5040234759" description="Insulin-like domain-containing protein" evidence="7">
    <location>
        <begin position="32"/>
        <end position="164"/>
    </location>
</feature>
<evidence type="ECO:0000256" key="2">
    <source>
        <dbReference type="ARBA" id="ARBA00011207"/>
    </source>
</evidence>
<protein>
    <recommendedName>
        <fullName evidence="8">Insulin-like domain-containing protein</fullName>
    </recommendedName>
</protein>
<comment type="subunit">
    <text evidence="2">Heterodimer of a B chain and an A chain linked by two disulfide bonds.</text>
</comment>
<evidence type="ECO:0000256" key="6">
    <source>
        <dbReference type="RuleBase" id="RU000406"/>
    </source>
</evidence>
<keyword evidence="10" id="KW-1185">Reference proteome</keyword>
<dbReference type="InterPro" id="IPR036438">
    <property type="entry name" value="Insulin-like_sf"/>
</dbReference>
<keyword evidence="5" id="KW-1015">Disulfide bond</keyword>
<accession>A0A9P0IJZ7</accession>
<feature type="signal peptide" evidence="7">
    <location>
        <begin position="1"/>
        <end position="31"/>
    </location>
</feature>
<reference evidence="9" key="2">
    <citation type="submission" date="2022-10" db="EMBL/GenBank/DDBJ databases">
        <authorList>
            <consortium name="ENA_rothamsted_submissions"/>
            <consortium name="culmorum"/>
            <person name="King R."/>
        </authorList>
    </citation>
    <scope>NUCLEOTIDE SEQUENCE</scope>
</reference>